<proteinExistence type="predicted"/>
<accession>A0ABD1U5Z7</accession>
<comment type="caution">
    <text evidence="1">The sequence shown here is derived from an EMBL/GenBank/DDBJ whole genome shotgun (WGS) entry which is preliminary data.</text>
</comment>
<keyword evidence="2" id="KW-1185">Reference proteome</keyword>
<dbReference type="EMBL" id="JBFOLJ010000007">
    <property type="protein sequence ID" value="KAL2520440.1"/>
    <property type="molecule type" value="Genomic_DNA"/>
</dbReference>
<dbReference type="Proteomes" id="UP001604277">
    <property type="component" value="Unassembled WGS sequence"/>
</dbReference>
<evidence type="ECO:0000313" key="1">
    <source>
        <dbReference type="EMBL" id="KAL2520440.1"/>
    </source>
</evidence>
<reference evidence="2" key="1">
    <citation type="submission" date="2024-07" db="EMBL/GenBank/DDBJ databases">
        <title>Two chromosome-level genome assemblies of Korean endemic species Abeliophyllum distichum and Forsythia ovata (Oleaceae).</title>
        <authorList>
            <person name="Jang H."/>
        </authorList>
    </citation>
    <scope>NUCLEOTIDE SEQUENCE [LARGE SCALE GENOMIC DNA]</scope>
</reference>
<protein>
    <submittedName>
        <fullName evidence="1">Uncharacterized protein</fullName>
    </submittedName>
</protein>
<sequence length="113" mass="12938">MALYKPHESLILVLPFRNFSELKYSVLIRINLSRRKRKENFPVSCSIGISILLKFLLRGVVKSFDDQGRLYINPNYTSDLMGALDAMREVGLNSLSDKILNRTSTMDIDVDDI</sequence>
<evidence type="ECO:0000313" key="2">
    <source>
        <dbReference type="Proteomes" id="UP001604277"/>
    </source>
</evidence>
<dbReference type="AlphaFoldDB" id="A0ABD1U5Z7"/>
<organism evidence="1 2">
    <name type="scientific">Forsythia ovata</name>
    <dbReference type="NCBI Taxonomy" id="205694"/>
    <lineage>
        <taxon>Eukaryota</taxon>
        <taxon>Viridiplantae</taxon>
        <taxon>Streptophyta</taxon>
        <taxon>Embryophyta</taxon>
        <taxon>Tracheophyta</taxon>
        <taxon>Spermatophyta</taxon>
        <taxon>Magnoliopsida</taxon>
        <taxon>eudicotyledons</taxon>
        <taxon>Gunneridae</taxon>
        <taxon>Pentapetalae</taxon>
        <taxon>asterids</taxon>
        <taxon>lamiids</taxon>
        <taxon>Lamiales</taxon>
        <taxon>Oleaceae</taxon>
        <taxon>Forsythieae</taxon>
        <taxon>Forsythia</taxon>
    </lineage>
</organism>
<name>A0ABD1U5Z7_9LAMI</name>
<gene>
    <name evidence="1" type="ORF">Fot_24363</name>
</gene>